<name>A0A6J4KNG7_9ACTN</name>
<evidence type="ECO:0000313" key="5">
    <source>
        <dbReference type="EMBL" id="CAA9310825.1"/>
    </source>
</evidence>
<evidence type="ECO:0000259" key="4">
    <source>
        <dbReference type="SMART" id="SM00822"/>
    </source>
</evidence>
<dbReference type="InterPro" id="IPR002347">
    <property type="entry name" value="SDR_fam"/>
</dbReference>
<dbReference type="EMBL" id="CADCTT010000231">
    <property type="protein sequence ID" value="CAA9310825.1"/>
    <property type="molecule type" value="Genomic_DNA"/>
</dbReference>
<evidence type="ECO:0000256" key="3">
    <source>
        <dbReference type="RuleBase" id="RU000363"/>
    </source>
</evidence>
<protein>
    <recommendedName>
        <fullName evidence="4">Ketoreductase domain-containing protein</fullName>
    </recommendedName>
</protein>
<dbReference type="InterPro" id="IPR020904">
    <property type="entry name" value="Sc_DH/Rdtase_CS"/>
</dbReference>
<dbReference type="PANTHER" id="PTHR42760">
    <property type="entry name" value="SHORT-CHAIN DEHYDROGENASES/REDUCTASES FAMILY MEMBER"/>
    <property type="match status" value="1"/>
</dbReference>
<dbReference type="SUPFAM" id="SSF51735">
    <property type="entry name" value="NAD(P)-binding Rossmann-fold domains"/>
    <property type="match status" value="1"/>
</dbReference>
<reference evidence="5" key="1">
    <citation type="submission" date="2020-02" db="EMBL/GenBank/DDBJ databases">
        <authorList>
            <person name="Meier V. D."/>
        </authorList>
    </citation>
    <scope>NUCLEOTIDE SEQUENCE</scope>
    <source>
        <strain evidence="5">AVDCRST_MAG61</strain>
    </source>
</reference>
<dbReference type="SMART" id="SM00822">
    <property type="entry name" value="PKS_KR"/>
    <property type="match status" value="1"/>
</dbReference>
<feature type="domain" description="Ketoreductase" evidence="4">
    <location>
        <begin position="19"/>
        <end position="203"/>
    </location>
</feature>
<dbReference type="GO" id="GO:0016616">
    <property type="term" value="F:oxidoreductase activity, acting on the CH-OH group of donors, NAD or NADP as acceptor"/>
    <property type="evidence" value="ECO:0007669"/>
    <property type="project" value="UniProtKB-ARBA"/>
</dbReference>
<keyword evidence="2" id="KW-0560">Oxidoreductase</keyword>
<dbReference type="InterPro" id="IPR057326">
    <property type="entry name" value="KR_dom"/>
</dbReference>
<dbReference type="PRINTS" id="PR00081">
    <property type="entry name" value="GDHRDH"/>
</dbReference>
<evidence type="ECO:0000256" key="2">
    <source>
        <dbReference type="ARBA" id="ARBA00023002"/>
    </source>
</evidence>
<dbReference type="InterPro" id="IPR036291">
    <property type="entry name" value="NAD(P)-bd_dom_sf"/>
</dbReference>
<dbReference type="PROSITE" id="PS00061">
    <property type="entry name" value="ADH_SHORT"/>
    <property type="match status" value="1"/>
</dbReference>
<sequence>MGGQASDASSGEQPKLAGQVAVVTGAGRGLGRAMALRLAAEGAHVAVAARSGDQVAETARLVSEGGGRATAFSVDVSDAGAVEQMIAQVERDAGPVDLLVNNAAVITPLGPVWEVAPEEWWRLMEINVFGTFLCARAVLAQMTTRGHGRIVNVASGAGIESPPYMSGYVASKAAVIRLSEELAAQTEPHGIAVFAIDPGWMSTSMTDYLANSEQGLRWAPLARSLFGSEAHVPVSRAADLVVTLATGLADSLSGRFLTVWDDVDELLGRRDQVLREDLLRVRLRR</sequence>
<dbReference type="PRINTS" id="PR00080">
    <property type="entry name" value="SDRFAMILY"/>
</dbReference>
<dbReference type="CDD" id="cd05233">
    <property type="entry name" value="SDR_c"/>
    <property type="match status" value="1"/>
</dbReference>
<organism evidence="5">
    <name type="scientific">uncultured Friedmanniella sp</name>
    <dbReference type="NCBI Taxonomy" id="335381"/>
    <lineage>
        <taxon>Bacteria</taxon>
        <taxon>Bacillati</taxon>
        <taxon>Actinomycetota</taxon>
        <taxon>Actinomycetes</taxon>
        <taxon>Propionibacteriales</taxon>
        <taxon>Nocardioidaceae</taxon>
        <taxon>Friedmanniella</taxon>
        <taxon>environmental samples</taxon>
    </lineage>
</organism>
<dbReference type="AlphaFoldDB" id="A0A6J4KNG7"/>
<comment type="similarity">
    <text evidence="1 3">Belongs to the short-chain dehydrogenases/reductases (SDR) family.</text>
</comment>
<dbReference type="Pfam" id="PF00106">
    <property type="entry name" value="adh_short"/>
    <property type="match status" value="1"/>
</dbReference>
<dbReference type="GO" id="GO:0030497">
    <property type="term" value="P:fatty acid elongation"/>
    <property type="evidence" value="ECO:0007669"/>
    <property type="project" value="TreeGrafter"/>
</dbReference>
<gene>
    <name evidence="5" type="ORF">AVDCRST_MAG61-1705</name>
</gene>
<proteinExistence type="inferred from homology"/>
<accession>A0A6J4KNG7</accession>
<dbReference type="FunFam" id="3.40.50.720:FF:000084">
    <property type="entry name" value="Short-chain dehydrogenase reductase"/>
    <property type="match status" value="1"/>
</dbReference>
<evidence type="ECO:0000256" key="1">
    <source>
        <dbReference type="ARBA" id="ARBA00006484"/>
    </source>
</evidence>
<dbReference type="PANTHER" id="PTHR42760:SF40">
    <property type="entry name" value="3-OXOACYL-[ACYL-CARRIER-PROTEIN] REDUCTASE, CHLOROPLASTIC"/>
    <property type="match status" value="1"/>
</dbReference>
<dbReference type="Gene3D" id="3.40.50.720">
    <property type="entry name" value="NAD(P)-binding Rossmann-like Domain"/>
    <property type="match status" value="1"/>
</dbReference>